<gene>
    <name evidence="1" type="ORF">GCM10010302_44360</name>
</gene>
<dbReference type="EMBL" id="BAAABV010000021">
    <property type="protein sequence ID" value="GAA0300905.1"/>
    <property type="molecule type" value="Genomic_DNA"/>
</dbReference>
<name>A0ABN0VH28_9ACTN</name>
<reference evidence="1 2" key="1">
    <citation type="journal article" date="2019" name="Int. J. Syst. Evol. Microbiol.">
        <title>The Global Catalogue of Microorganisms (GCM) 10K type strain sequencing project: providing services to taxonomists for standard genome sequencing and annotation.</title>
        <authorList>
            <consortium name="The Broad Institute Genomics Platform"/>
            <consortium name="The Broad Institute Genome Sequencing Center for Infectious Disease"/>
            <person name="Wu L."/>
            <person name="Ma J."/>
        </authorList>
    </citation>
    <scope>NUCLEOTIDE SEQUENCE [LARGE SCALE GENOMIC DNA]</scope>
    <source>
        <strain evidence="1 2">JCM 4505</strain>
    </source>
</reference>
<protein>
    <submittedName>
        <fullName evidence="1">Uncharacterized protein</fullName>
    </submittedName>
</protein>
<proteinExistence type="predicted"/>
<evidence type="ECO:0000313" key="2">
    <source>
        <dbReference type="Proteomes" id="UP001501867"/>
    </source>
</evidence>
<dbReference type="Proteomes" id="UP001501867">
    <property type="component" value="Unassembled WGS sequence"/>
</dbReference>
<sequence>MGESDVLTVPDPGSVRLADGATARDTARRRPAGYFWTEAECRAAGEAKGLPYTCAFRPYPTPIWALYLD</sequence>
<comment type="caution">
    <text evidence="1">The sequence shown here is derived from an EMBL/GenBank/DDBJ whole genome shotgun (WGS) entry which is preliminary data.</text>
</comment>
<evidence type="ECO:0000313" key="1">
    <source>
        <dbReference type="EMBL" id="GAA0300905.1"/>
    </source>
</evidence>
<organism evidence="1 2">
    <name type="scientific">Streptomyces polychromogenes</name>
    <dbReference type="NCBI Taxonomy" id="67342"/>
    <lineage>
        <taxon>Bacteria</taxon>
        <taxon>Bacillati</taxon>
        <taxon>Actinomycetota</taxon>
        <taxon>Actinomycetes</taxon>
        <taxon>Kitasatosporales</taxon>
        <taxon>Streptomycetaceae</taxon>
        <taxon>Streptomyces</taxon>
    </lineage>
</organism>
<accession>A0ABN0VH28</accession>
<dbReference type="RefSeq" id="WP_344162244.1">
    <property type="nucleotide sequence ID" value="NZ_BAAABV010000021.1"/>
</dbReference>
<keyword evidence="2" id="KW-1185">Reference proteome</keyword>